<evidence type="ECO:0000256" key="1">
    <source>
        <dbReference type="SAM" id="MobiDB-lite"/>
    </source>
</evidence>
<gene>
    <name evidence="2" type="ORF">INT43_007684</name>
</gene>
<dbReference type="EMBL" id="JAEPQZ010000009">
    <property type="protein sequence ID" value="KAG2177030.1"/>
    <property type="molecule type" value="Genomic_DNA"/>
</dbReference>
<sequence>MSSSTESYNQDLQSLFRYYARLFSIDETFMSHGLTLLSRYVDLRNSTYQRIVFQETSHVVHMASCRNIVYLKLWHDQQELSEGNSRTLQVPFGTKLYVGQTANPRARETSLQPYILELGVPRYHICLGHGLSIYHRDALETAAIAWCMFLHGLALLNRSPFSNHFYRNVSTVTPLESLTEADYVSAGSFHNWRLSIIVGTAPSCTVFESFVYQGRRLMEPTPFMDWEEFISWGGLARFRVLIGQVNPPPFIDHWPGETCDLIDDWLRGKDLAQLEQADLGLKRRMVEAHRYLGVMLGARPTRLTSGQQVEKYLTTSCGTLTFSNLQGNNKVAFLWLPHPAVFRYIKLKHQYVLDQLFVCASQAISAIELKLVSVGVSTSSGGILINQAQELRDWWIVHPYSKVLRSLSDNLSTIMASYHIDVDIPPLSTAIFDQASVDTETARLLTQLTPEPAKLDELWYSMTITHLPRTGTDGRDGEKIFKSATRVEDSGINVEGTILFTMNKRFDSYIRKQASRANVLYDVSSIPEQNEILKKSVEEYGLEMRRRFTRKQVRLGKFAYRDHETEKDAMDRCREDFYHQRSRIPTTPGQVLSTCLTCNHHLPRRDVSGGRMTIKAEHGCSCGRTSFTLGWHFLPITAETGTYPANNLFVRHIQTLETPLVINHRQLQASLVEFFEKCDPRDPQLVILKDRYEPLFLNMKTFRPQDSKQSNSLSRFSQSFNDTYRKLEELAFNLDIGINLDFRIMSRQPLPIEKSAYAESGSRTMHVFAFGFPPEFGADDRNLLAMEDLDFMDYQSCLLKVADERRAARRVRDRRARESNASGSSASGSRTKER</sequence>
<comment type="caution">
    <text evidence="2">The sequence shown here is derived from an EMBL/GenBank/DDBJ whole genome shotgun (WGS) entry which is preliminary data.</text>
</comment>
<name>A0A8H7PNP5_MORIS</name>
<dbReference type="AlphaFoldDB" id="A0A8H7PNP5"/>
<protein>
    <submittedName>
        <fullName evidence="2">Uncharacterized protein</fullName>
    </submittedName>
</protein>
<feature type="region of interest" description="Disordered" evidence="1">
    <location>
        <begin position="809"/>
        <end position="834"/>
    </location>
</feature>
<keyword evidence="3" id="KW-1185">Reference proteome</keyword>
<dbReference type="Proteomes" id="UP000654370">
    <property type="component" value="Unassembled WGS sequence"/>
</dbReference>
<feature type="compositionally biased region" description="Low complexity" evidence="1">
    <location>
        <begin position="819"/>
        <end position="834"/>
    </location>
</feature>
<evidence type="ECO:0000313" key="3">
    <source>
        <dbReference type="Proteomes" id="UP000654370"/>
    </source>
</evidence>
<evidence type="ECO:0000313" key="2">
    <source>
        <dbReference type="EMBL" id="KAG2177030.1"/>
    </source>
</evidence>
<dbReference type="OrthoDB" id="2401006at2759"/>
<accession>A0A8H7PNP5</accession>
<reference evidence="2" key="1">
    <citation type="submission" date="2020-12" db="EMBL/GenBank/DDBJ databases">
        <title>Metabolic potential, ecology and presence of endohyphal bacteria is reflected in genomic diversity of Mucoromycotina.</title>
        <authorList>
            <person name="Muszewska A."/>
            <person name="Okrasinska A."/>
            <person name="Steczkiewicz K."/>
            <person name="Drgas O."/>
            <person name="Orlowska M."/>
            <person name="Perlinska-Lenart U."/>
            <person name="Aleksandrzak-Piekarczyk T."/>
            <person name="Szatraj K."/>
            <person name="Zielenkiewicz U."/>
            <person name="Pilsyk S."/>
            <person name="Malc E."/>
            <person name="Mieczkowski P."/>
            <person name="Kruszewska J.S."/>
            <person name="Biernat P."/>
            <person name="Pawlowska J."/>
        </authorList>
    </citation>
    <scope>NUCLEOTIDE SEQUENCE</scope>
    <source>
        <strain evidence="2">WA0000067209</strain>
    </source>
</reference>
<proteinExistence type="predicted"/>
<organism evidence="2 3">
    <name type="scientific">Mortierella isabellina</name>
    <name type="common">Filamentous fungus</name>
    <name type="synonym">Umbelopsis isabellina</name>
    <dbReference type="NCBI Taxonomy" id="91625"/>
    <lineage>
        <taxon>Eukaryota</taxon>
        <taxon>Fungi</taxon>
        <taxon>Fungi incertae sedis</taxon>
        <taxon>Mucoromycota</taxon>
        <taxon>Mucoromycotina</taxon>
        <taxon>Umbelopsidomycetes</taxon>
        <taxon>Umbelopsidales</taxon>
        <taxon>Umbelopsidaceae</taxon>
        <taxon>Umbelopsis</taxon>
    </lineage>
</organism>